<keyword evidence="8" id="KW-0067">ATP-binding</keyword>
<dbReference type="EC" id="2.7.6.3" evidence="3"/>
<dbReference type="SUPFAM" id="SSF55083">
    <property type="entry name" value="6-hydroxymethyl-7,8-dihydropterin pyrophosphokinase, HPPK"/>
    <property type="match status" value="1"/>
</dbReference>
<dbReference type="InterPro" id="IPR035907">
    <property type="entry name" value="Hppk_sf"/>
</dbReference>
<dbReference type="PANTHER" id="PTHR43071:SF1">
    <property type="entry name" value="2-AMINO-4-HYDROXY-6-HYDROXYMETHYLDIHYDROPTERIDINE PYROPHOSPHOKINASE"/>
    <property type="match status" value="1"/>
</dbReference>
<evidence type="ECO:0000256" key="11">
    <source>
        <dbReference type="ARBA" id="ARBA00029766"/>
    </source>
</evidence>
<organism evidence="14 15">
    <name type="scientific">Lysobacter soyae</name>
    <dbReference type="NCBI Taxonomy" id="2764185"/>
    <lineage>
        <taxon>Bacteria</taxon>
        <taxon>Pseudomonadati</taxon>
        <taxon>Pseudomonadota</taxon>
        <taxon>Gammaproteobacteria</taxon>
        <taxon>Lysobacterales</taxon>
        <taxon>Lysobacteraceae</taxon>
        <taxon>Lysobacter</taxon>
    </lineage>
</organism>
<comment type="similarity">
    <text evidence="2">Belongs to the HPPK family.</text>
</comment>
<evidence type="ECO:0000313" key="14">
    <source>
        <dbReference type="EMBL" id="QYR52038.1"/>
    </source>
</evidence>
<evidence type="ECO:0000256" key="12">
    <source>
        <dbReference type="ARBA" id="ARBA00033413"/>
    </source>
</evidence>
<evidence type="ECO:0000256" key="6">
    <source>
        <dbReference type="ARBA" id="ARBA00022741"/>
    </source>
</evidence>
<proteinExistence type="inferred from homology"/>
<evidence type="ECO:0000259" key="13">
    <source>
        <dbReference type="PROSITE" id="PS00794"/>
    </source>
</evidence>
<gene>
    <name evidence="14" type="primary">folK</name>
    <name evidence="14" type="ORF">H8L67_05275</name>
</gene>
<comment type="function">
    <text evidence="10">Catalyzes the transfer of pyrophosphate from adenosine triphosphate (ATP) to 6-hydroxymethyl-7,8-dihydropterin, an enzymatic step in folate biosynthesis pathway.</text>
</comment>
<dbReference type="GO" id="GO:0003848">
    <property type="term" value="F:2-amino-4-hydroxy-6-hydroxymethyldihydropteridine diphosphokinase activity"/>
    <property type="evidence" value="ECO:0007669"/>
    <property type="project" value="UniProtKB-EC"/>
</dbReference>
<sequence>MQTAFVGFGGNLGDVAATFDKALTRLLADGGIRFRESSHVYRTPPWGGIAQPDYLNAVVRLDTTLTPQDLLTRMLAVEAAFGRQRAQEIRWGARTLDLDLLLYGDLRIDDESLQVPHPRFKERAFVVVPMAEIAPDLVLFDGSVLRDIASAHAGAIMTVLDRRIQPERQNETDSTT</sequence>
<feature type="domain" description="7,8-dihydro-6-hydroxymethylpterin-pyrophosphokinase" evidence="13">
    <location>
        <begin position="90"/>
        <end position="101"/>
    </location>
</feature>
<dbReference type="RefSeq" id="WP_220378826.1">
    <property type="nucleotide sequence ID" value="NZ_CP080544.1"/>
</dbReference>
<keyword evidence="15" id="KW-1185">Reference proteome</keyword>
<dbReference type="Gene3D" id="3.30.70.560">
    <property type="entry name" value="7,8-Dihydro-6-hydroxymethylpterin-pyrophosphokinase HPPK"/>
    <property type="match status" value="1"/>
</dbReference>
<evidence type="ECO:0000256" key="5">
    <source>
        <dbReference type="ARBA" id="ARBA00022679"/>
    </source>
</evidence>
<evidence type="ECO:0000256" key="1">
    <source>
        <dbReference type="ARBA" id="ARBA00005051"/>
    </source>
</evidence>
<dbReference type="InterPro" id="IPR000550">
    <property type="entry name" value="Hppk"/>
</dbReference>
<name>A0ABX8WMJ3_9GAMM</name>
<evidence type="ECO:0000256" key="10">
    <source>
        <dbReference type="ARBA" id="ARBA00029409"/>
    </source>
</evidence>
<evidence type="ECO:0000256" key="4">
    <source>
        <dbReference type="ARBA" id="ARBA00016218"/>
    </source>
</evidence>
<dbReference type="CDD" id="cd00483">
    <property type="entry name" value="HPPK"/>
    <property type="match status" value="1"/>
</dbReference>
<keyword evidence="7" id="KW-0418">Kinase</keyword>
<evidence type="ECO:0000256" key="7">
    <source>
        <dbReference type="ARBA" id="ARBA00022777"/>
    </source>
</evidence>
<evidence type="ECO:0000256" key="3">
    <source>
        <dbReference type="ARBA" id="ARBA00013253"/>
    </source>
</evidence>
<evidence type="ECO:0000256" key="8">
    <source>
        <dbReference type="ARBA" id="ARBA00022840"/>
    </source>
</evidence>
<evidence type="ECO:0000313" key="15">
    <source>
        <dbReference type="Proteomes" id="UP000824755"/>
    </source>
</evidence>
<dbReference type="Proteomes" id="UP000824755">
    <property type="component" value="Chromosome"/>
</dbReference>
<dbReference type="PROSITE" id="PS00794">
    <property type="entry name" value="HPPK"/>
    <property type="match status" value="1"/>
</dbReference>
<evidence type="ECO:0000256" key="2">
    <source>
        <dbReference type="ARBA" id="ARBA00005810"/>
    </source>
</evidence>
<reference evidence="14 15" key="1">
    <citation type="submission" date="2021-08" db="EMBL/GenBank/DDBJ databases">
        <title>Lysobacter sp. strain CJ11 Genome sequencing and assembly.</title>
        <authorList>
            <person name="Kim I."/>
        </authorList>
    </citation>
    <scope>NUCLEOTIDE SEQUENCE [LARGE SCALE GENOMIC DNA]</scope>
    <source>
        <strain evidence="14 15">CJ11</strain>
    </source>
</reference>
<dbReference type="EMBL" id="CP080544">
    <property type="protein sequence ID" value="QYR52038.1"/>
    <property type="molecule type" value="Genomic_DNA"/>
</dbReference>
<evidence type="ECO:0000256" key="9">
    <source>
        <dbReference type="ARBA" id="ARBA00022909"/>
    </source>
</evidence>
<keyword evidence="6" id="KW-0547">Nucleotide-binding</keyword>
<dbReference type="Pfam" id="PF01288">
    <property type="entry name" value="HPPK"/>
    <property type="match status" value="1"/>
</dbReference>
<keyword evidence="5 14" id="KW-0808">Transferase</keyword>
<dbReference type="PANTHER" id="PTHR43071">
    <property type="entry name" value="2-AMINO-4-HYDROXY-6-HYDROXYMETHYLDIHYDROPTERIDINE PYROPHOSPHOKINASE"/>
    <property type="match status" value="1"/>
</dbReference>
<protein>
    <recommendedName>
        <fullName evidence="4">2-amino-4-hydroxy-6-hydroxymethyldihydropteridine pyrophosphokinase</fullName>
        <ecNumber evidence="3">2.7.6.3</ecNumber>
    </recommendedName>
    <alternativeName>
        <fullName evidence="11">6-hydroxymethyl-7,8-dihydropterin pyrophosphokinase</fullName>
    </alternativeName>
    <alternativeName>
        <fullName evidence="12">7,8-dihydro-6-hydroxymethylpterin-pyrophosphokinase</fullName>
    </alternativeName>
</protein>
<accession>A0ABX8WMJ3</accession>
<dbReference type="NCBIfam" id="TIGR01498">
    <property type="entry name" value="folK"/>
    <property type="match status" value="1"/>
</dbReference>
<comment type="pathway">
    <text evidence="1">Cofactor biosynthesis; tetrahydrofolate biosynthesis; 2-amino-4-hydroxy-6-hydroxymethyl-7,8-dihydropteridine diphosphate from 7,8-dihydroneopterin triphosphate: step 4/4.</text>
</comment>
<keyword evidence="9" id="KW-0289">Folate biosynthesis</keyword>